<dbReference type="EMBL" id="BJCL01000002">
    <property type="protein sequence ID" value="GCL62222.1"/>
    <property type="molecule type" value="Genomic_DNA"/>
</dbReference>
<evidence type="ECO:0000313" key="2">
    <source>
        <dbReference type="EMBL" id="GCL62222.1"/>
    </source>
</evidence>
<dbReference type="InterPro" id="IPR045445">
    <property type="entry name" value="DUF6502"/>
</dbReference>
<evidence type="ECO:0000256" key="1">
    <source>
        <dbReference type="SAM" id="MobiDB-lite"/>
    </source>
</evidence>
<proteinExistence type="predicted"/>
<name>A0A480AQ62_9BURK</name>
<sequence>MSTDPASPDALATAMRQLLAPLARLALAQGVTHATLDELMKQALVDAADQAHAALPPHRRVSRITTATGIHRREVTRLVTALRDGAAQQPPPARSHASELFAHWRSQPPYLGTDGAPAALPRQGPAPSFESLAQAITRDVHPRSLLDELLRLGLAQLDAEADTVRLVRDGFVPLGDQARMLQVLGRNVGAHLDGAVDNLLHDAGVPGTPRHFEQAIFAGGLSEASLATFRQLVTAQWQATLQALVPALEDLIARDAAEAADPPSAPGPHPEDRLARTPVRHQVRLGLYTHTRPQHLPAAPAPAAPPESSDDTDAAS</sequence>
<gene>
    <name evidence="2" type="ORF">AQPW35_13030</name>
</gene>
<keyword evidence="3" id="KW-1185">Reference proteome</keyword>
<comment type="caution">
    <text evidence="2">The sequence shown here is derived from an EMBL/GenBank/DDBJ whole genome shotgun (WGS) entry which is preliminary data.</text>
</comment>
<dbReference type="Pfam" id="PF20112">
    <property type="entry name" value="DUF6502"/>
    <property type="match status" value="1"/>
</dbReference>
<protein>
    <submittedName>
        <fullName evidence="2">Uncharacterized protein</fullName>
    </submittedName>
</protein>
<organism evidence="2 3">
    <name type="scientific">Pseudaquabacterium pictum</name>
    <dbReference type="NCBI Taxonomy" id="2315236"/>
    <lineage>
        <taxon>Bacteria</taxon>
        <taxon>Pseudomonadati</taxon>
        <taxon>Pseudomonadota</taxon>
        <taxon>Betaproteobacteria</taxon>
        <taxon>Burkholderiales</taxon>
        <taxon>Sphaerotilaceae</taxon>
        <taxon>Pseudaquabacterium</taxon>
    </lineage>
</organism>
<dbReference type="Proteomes" id="UP000301751">
    <property type="component" value="Unassembled WGS sequence"/>
</dbReference>
<reference evidence="3" key="1">
    <citation type="submission" date="2019-03" db="EMBL/GenBank/DDBJ databases">
        <title>Aquabacterium pictum sp.nov., the first bacteriochlorophyll a-containing freshwater bacterium in the genus Aquabacterium of the class Betaproteobacteria.</title>
        <authorList>
            <person name="Hirose S."/>
            <person name="Tank M."/>
            <person name="Hara E."/>
            <person name="Tamaki H."/>
            <person name="Takaichi S."/>
            <person name="Haruta S."/>
            <person name="Hanada S."/>
        </authorList>
    </citation>
    <scope>NUCLEOTIDE SEQUENCE [LARGE SCALE GENOMIC DNA]</scope>
    <source>
        <strain evidence="3">W35</strain>
    </source>
</reference>
<dbReference type="RefSeq" id="WP_137731956.1">
    <property type="nucleotide sequence ID" value="NZ_BJCL01000002.1"/>
</dbReference>
<feature type="region of interest" description="Disordered" evidence="1">
    <location>
        <begin position="257"/>
        <end position="316"/>
    </location>
</feature>
<dbReference type="OrthoDB" id="6356376at2"/>
<evidence type="ECO:0000313" key="3">
    <source>
        <dbReference type="Proteomes" id="UP000301751"/>
    </source>
</evidence>
<dbReference type="AlphaFoldDB" id="A0A480AQ62"/>
<accession>A0A480AQ62</accession>